<dbReference type="AlphaFoldDB" id="A0A4P6P3E7"/>
<dbReference type="RefSeq" id="WP_130601776.1">
    <property type="nucleotide sequence ID" value="NZ_CP034759.1"/>
</dbReference>
<dbReference type="Proteomes" id="UP000290244">
    <property type="component" value="Chromosome"/>
</dbReference>
<evidence type="ECO:0000313" key="1">
    <source>
        <dbReference type="EMBL" id="QBG36026.1"/>
    </source>
</evidence>
<protein>
    <submittedName>
        <fullName evidence="1">Uncharacterized protein</fullName>
    </submittedName>
</protein>
<gene>
    <name evidence="1" type="ORF">EMK97_10050</name>
</gene>
<organism evidence="1 2">
    <name type="scientific">Litorilituus sediminis</name>
    <dbReference type="NCBI Taxonomy" id="718192"/>
    <lineage>
        <taxon>Bacteria</taxon>
        <taxon>Pseudomonadati</taxon>
        <taxon>Pseudomonadota</taxon>
        <taxon>Gammaproteobacteria</taxon>
        <taxon>Alteromonadales</taxon>
        <taxon>Colwelliaceae</taxon>
        <taxon>Litorilituus</taxon>
    </lineage>
</organism>
<dbReference type="OrthoDB" id="5700077at2"/>
<reference evidence="1 2" key="1">
    <citation type="submission" date="2018-12" db="EMBL/GenBank/DDBJ databases">
        <title>Complete genome of Litorilituus sediminis.</title>
        <authorList>
            <person name="Liu A."/>
            <person name="Rong J."/>
        </authorList>
    </citation>
    <scope>NUCLEOTIDE SEQUENCE [LARGE SCALE GENOMIC DNA]</scope>
    <source>
        <strain evidence="1 2">JCM 17549</strain>
    </source>
</reference>
<dbReference type="EMBL" id="CP034759">
    <property type="protein sequence ID" value="QBG36026.1"/>
    <property type="molecule type" value="Genomic_DNA"/>
</dbReference>
<name>A0A4P6P3E7_9GAMM</name>
<keyword evidence="2" id="KW-1185">Reference proteome</keyword>
<dbReference type="KEGG" id="lsd:EMK97_10050"/>
<accession>A0A4P6P3E7</accession>
<proteinExistence type="predicted"/>
<sequence>MSAADFNVQESKVDFPNSIQVNTLVYTPSNQANDHITALIAQVKSLGYDIQSVNLLASDNHSFTANNIGLYLLPDNYVPDLPKLEVQAQTIQLANEYGSAQCASFLDLKEDKHFVFEVNIWQEQQQDYQSHYIKGTWQSDQFDNLLLSSKNWRVSLPFKRTFSVEDTLDGKRQMIKLTPQYNAQLQGSYLKKGVEQVNINCVHSIAIAL</sequence>
<evidence type="ECO:0000313" key="2">
    <source>
        <dbReference type="Proteomes" id="UP000290244"/>
    </source>
</evidence>